<feature type="modified residue" description="4-aspartylphosphate" evidence="6">
    <location>
        <position position="57"/>
    </location>
</feature>
<keyword evidence="3 6" id="KW-0597">Phosphoprotein</keyword>
<reference evidence="11 12" key="1">
    <citation type="submission" date="2018-05" db="EMBL/GenBank/DDBJ databases">
        <title>Genomic Encyclopedia of Type Strains, Phase IV (KMG-IV): sequencing the most valuable type-strain genomes for metagenomic binning, comparative biology and taxonomic classification.</title>
        <authorList>
            <person name="Goeker M."/>
        </authorList>
    </citation>
    <scope>NUCLEOTIDE SEQUENCE [LARGE SCALE GENOMIC DNA]</scope>
    <source>
        <strain evidence="11 12">DSM 19792</strain>
    </source>
</reference>
<evidence type="ECO:0000259" key="8">
    <source>
        <dbReference type="PROSITE" id="PS50109"/>
    </source>
</evidence>
<dbReference type="CDD" id="cd00130">
    <property type="entry name" value="PAS"/>
    <property type="match status" value="1"/>
</dbReference>
<dbReference type="InterPro" id="IPR001610">
    <property type="entry name" value="PAC"/>
</dbReference>
<dbReference type="InterPro" id="IPR052162">
    <property type="entry name" value="Sensor_kinase/Photoreceptor"/>
</dbReference>
<evidence type="ECO:0000256" key="6">
    <source>
        <dbReference type="PROSITE-ProRule" id="PRU00169"/>
    </source>
</evidence>
<dbReference type="InterPro" id="IPR003661">
    <property type="entry name" value="HisK_dim/P_dom"/>
</dbReference>
<dbReference type="SUPFAM" id="SSF55785">
    <property type="entry name" value="PYP-like sensor domain (PAS domain)"/>
    <property type="match status" value="1"/>
</dbReference>
<dbReference type="CDD" id="cd00075">
    <property type="entry name" value="HATPase"/>
    <property type="match status" value="1"/>
</dbReference>
<dbReference type="Gene3D" id="3.30.565.10">
    <property type="entry name" value="Histidine kinase-like ATPase, C-terminal domain"/>
    <property type="match status" value="1"/>
</dbReference>
<sequence length="542" mass="60298">MATPLALLMVEDSDMDAELVMLCLRRADFDVSMTRVETAEEMREALLEGSWDVILSDYNLPHFNTNEALALLKESGLDLPFIVVSAELGENAAVALMKAGAHDYVMKDNLLRLPPAIKREMSEAEQRRAHRLAVEALRESEERWSFALEGAGYGVSDWNIKTGHVLYSACWASMHGYVEDEIPQTLRGGMDLIHPDELPLVTAALQDYFAAAMPRYHSEHRIRCKDGSWKWVIDRGMIVSRDEQGQPLRMICTHVDISERKQAEEELRILNEQLELRVEERTRELRRAMTQIIESEKLASLGVLVAGVSHELNTPIGNMLLAASSLAEKLNEVSKLIDTGKMTRSGLVHALDECAGVSQLIVRSGGRASELIDSFKRVSVDQTSQRRREFDVRMAVQDSINALGGQISRAGVAVDNRIPEGVRMDSFPGHLEQIVNNLIMNSLAHGFEGCANKHIVINGHAHDGLVEFVYTDDGIGIPAVLQHKVFEPFYTTRLGQGGSGLGLYIVHNLVQGIFKGSVRLESEVNQGVRLYFSFPATTPRMS</sequence>
<dbReference type="InterPro" id="IPR036097">
    <property type="entry name" value="HisK_dim/P_sf"/>
</dbReference>
<dbReference type="SUPFAM" id="SSF55874">
    <property type="entry name" value="ATPase domain of HSP90 chaperone/DNA topoisomerase II/histidine kinase"/>
    <property type="match status" value="1"/>
</dbReference>
<accession>A0A318JGM0</accession>
<dbReference type="Gene3D" id="3.30.450.20">
    <property type="entry name" value="PAS domain"/>
    <property type="match status" value="1"/>
</dbReference>
<evidence type="ECO:0000259" key="9">
    <source>
        <dbReference type="PROSITE" id="PS50110"/>
    </source>
</evidence>
<dbReference type="NCBIfam" id="TIGR00229">
    <property type="entry name" value="sensory_box"/>
    <property type="match status" value="1"/>
</dbReference>
<protein>
    <recommendedName>
        <fullName evidence="2">histidine kinase</fullName>
        <ecNumber evidence="2">2.7.13.3</ecNumber>
    </recommendedName>
</protein>
<organism evidence="11 12">
    <name type="scientific">Undibacterium pigrum</name>
    <dbReference type="NCBI Taxonomy" id="401470"/>
    <lineage>
        <taxon>Bacteria</taxon>
        <taxon>Pseudomonadati</taxon>
        <taxon>Pseudomonadota</taxon>
        <taxon>Betaproteobacteria</taxon>
        <taxon>Burkholderiales</taxon>
        <taxon>Oxalobacteraceae</taxon>
        <taxon>Undibacterium</taxon>
    </lineage>
</organism>
<evidence type="ECO:0000259" key="10">
    <source>
        <dbReference type="PROSITE" id="PS50113"/>
    </source>
</evidence>
<dbReference type="InterPro" id="IPR001789">
    <property type="entry name" value="Sig_transdc_resp-reg_receiver"/>
</dbReference>
<dbReference type="Pfam" id="PF00072">
    <property type="entry name" value="Response_reg"/>
    <property type="match status" value="1"/>
</dbReference>
<dbReference type="PANTHER" id="PTHR43304">
    <property type="entry name" value="PHYTOCHROME-LIKE PROTEIN CPH1"/>
    <property type="match status" value="1"/>
</dbReference>
<dbReference type="SMART" id="SM00387">
    <property type="entry name" value="HATPase_c"/>
    <property type="match status" value="1"/>
</dbReference>
<comment type="caution">
    <text evidence="11">The sequence shown here is derived from an EMBL/GenBank/DDBJ whole genome shotgun (WGS) entry which is preliminary data.</text>
</comment>
<dbReference type="SUPFAM" id="SSF47384">
    <property type="entry name" value="Homodimeric domain of signal transducing histidine kinase"/>
    <property type="match status" value="1"/>
</dbReference>
<dbReference type="CDD" id="cd00156">
    <property type="entry name" value="REC"/>
    <property type="match status" value="1"/>
</dbReference>
<evidence type="ECO:0000256" key="2">
    <source>
        <dbReference type="ARBA" id="ARBA00012438"/>
    </source>
</evidence>
<proteinExistence type="predicted"/>
<dbReference type="InterPro" id="IPR000014">
    <property type="entry name" value="PAS"/>
</dbReference>
<dbReference type="GO" id="GO:0000155">
    <property type="term" value="F:phosphorelay sensor kinase activity"/>
    <property type="evidence" value="ECO:0007669"/>
    <property type="project" value="InterPro"/>
</dbReference>
<dbReference type="PANTHER" id="PTHR43304:SF1">
    <property type="entry name" value="PAC DOMAIN-CONTAINING PROTEIN"/>
    <property type="match status" value="1"/>
</dbReference>
<dbReference type="Gene3D" id="3.40.50.2300">
    <property type="match status" value="1"/>
</dbReference>
<keyword evidence="12" id="KW-1185">Reference proteome</keyword>
<dbReference type="InterPro" id="IPR013655">
    <property type="entry name" value="PAS_fold_3"/>
</dbReference>
<dbReference type="InterPro" id="IPR035965">
    <property type="entry name" value="PAS-like_dom_sf"/>
</dbReference>
<dbReference type="PROSITE" id="PS50110">
    <property type="entry name" value="RESPONSE_REGULATORY"/>
    <property type="match status" value="1"/>
</dbReference>
<dbReference type="PROSITE" id="PS50109">
    <property type="entry name" value="HIS_KIN"/>
    <property type="match status" value="1"/>
</dbReference>
<dbReference type="InterPro" id="IPR000700">
    <property type="entry name" value="PAS-assoc_C"/>
</dbReference>
<dbReference type="InterPro" id="IPR005467">
    <property type="entry name" value="His_kinase_dom"/>
</dbReference>
<dbReference type="InterPro" id="IPR003594">
    <property type="entry name" value="HATPase_dom"/>
</dbReference>
<dbReference type="InterPro" id="IPR011006">
    <property type="entry name" value="CheY-like_superfamily"/>
</dbReference>
<evidence type="ECO:0000256" key="5">
    <source>
        <dbReference type="ARBA" id="ARBA00022777"/>
    </source>
</evidence>
<evidence type="ECO:0000256" key="7">
    <source>
        <dbReference type="SAM" id="Coils"/>
    </source>
</evidence>
<gene>
    <name evidence="11" type="ORF">DFR42_101128</name>
</gene>
<comment type="catalytic activity">
    <reaction evidence="1">
        <text>ATP + protein L-histidine = ADP + protein N-phospho-L-histidine.</text>
        <dbReference type="EC" id="2.7.13.3"/>
    </reaction>
</comment>
<dbReference type="SUPFAM" id="SSF52172">
    <property type="entry name" value="CheY-like"/>
    <property type="match status" value="1"/>
</dbReference>
<dbReference type="Pfam" id="PF08447">
    <property type="entry name" value="PAS_3"/>
    <property type="match status" value="1"/>
</dbReference>
<dbReference type="CDD" id="cd00082">
    <property type="entry name" value="HisKA"/>
    <property type="match status" value="1"/>
</dbReference>
<dbReference type="EC" id="2.7.13.3" evidence="2"/>
<feature type="coiled-coil region" evidence="7">
    <location>
        <begin position="260"/>
        <end position="291"/>
    </location>
</feature>
<evidence type="ECO:0000256" key="1">
    <source>
        <dbReference type="ARBA" id="ARBA00000085"/>
    </source>
</evidence>
<dbReference type="PRINTS" id="PR00344">
    <property type="entry name" value="BCTRLSENSOR"/>
</dbReference>
<dbReference type="Gene3D" id="1.10.287.130">
    <property type="match status" value="1"/>
</dbReference>
<feature type="domain" description="PAC" evidence="10">
    <location>
        <begin position="216"/>
        <end position="269"/>
    </location>
</feature>
<dbReference type="SMART" id="SM00086">
    <property type="entry name" value="PAC"/>
    <property type="match status" value="1"/>
</dbReference>
<keyword evidence="7" id="KW-0175">Coiled coil</keyword>
<keyword evidence="4" id="KW-0808">Transferase</keyword>
<name>A0A318JGM0_9BURK</name>
<evidence type="ECO:0000313" key="11">
    <source>
        <dbReference type="EMBL" id="PXX46559.1"/>
    </source>
</evidence>
<evidence type="ECO:0000256" key="3">
    <source>
        <dbReference type="ARBA" id="ARBA00022553"/>
    </source>
</evidence>
<dbReference type="Pfam" id="PF02518">
    <property type="entry name" value="HATPase_c"/>
    <property type="match status" value="1"/>
</dbReference>
<dbReference type="PROSITE" id="PS50113">
    <property type="entry name" value="PAC"/>
    <property type="match status" value="1"/>
</dbReference>
<feature type="domain" description="Response regulatory" evidence="9">
    <location>
        <begin position="6"/>
        <end position="122"/>
    </location>
</feature>
<dbReference type="SMART" id="SM00448">
    <property type="entry name" value="REC"/>
    <property type="match status" value="1"/>
</dbReference>
<dbReference type="RefSeq" id="WP_110253033.1">
    <property type="nucleotide sequence ID" value="NZ_QJKB01000001.1"/>
</dbReference>
<dbReference type="EMBL" id="QJKB01000001">
    <property type="protein sequence ID" value="PXX46559.1"/>
    <property type="molecule type" value="Genomic_DNA"/>
</dbReference>
<evidence type="ECO:0000313" key="12">
    <source>
        <dbReference type="Proteomes" id="UP000247792"/>
    </source>
</evidence>
<dbReference type="InterPro" id="IPR036890">
    <property type="entry name" value="HATPase_C_sf"/>
</dbReference>
<dbReference type="OrthoDB" id="9177862at2"/>
<dbReference type="AlphaFoldDB" id="A0A318JGM0"/>
<dbReference type="InterPro" id="IPR004358">
    <property type="entry name" value="Sig_transdc_His_kin-like_C"/>
</dbReference>
<feature type="domain" description="Histidine kinase" evidence="8">
    <location>
        <begin position="307"/>
        <end position="538"/>
    </location>
</feature>
<dbReference type="Proteomes" id="UP000247792">
    <property type="component" value="Unassembled WGS sequence"/>
</dbReference>
<keyword evidence="5" id="KW-0418">Kinase</keyword>
<evidence type="ECO:0000256" key="4">
    <source>
        <dbReference type="ARBA" id="ARBA00022679"/>
    </source>
</evidence>